<reference evidence="3 4" key="1">
    <citation type="submission" date="2015-05" db="EMBL/GenBank/DDBJ databases">
        <title>Complete genome sequence of Corynebacterium epidermidicanis DSM 45586, isolated from the skin of a dog suffering from pruritus.</title>
        <authorList>
            <person name="Ruckert C."/>
            <person name="Albersmeier A."/>
            <person name="Winkler A."/>
            <person name="Tauch A."/>
        </authorList>
    </citation>
    <scope>NUCLEOTIDE SEQUENCE [LARGE SCALE GENOMIC DNA]</scope>
    <source>
        <strain evidence="3 4">DSM 45586</strain>
    </source>
</reference>
<keyword evidence="4" id="KW-1185">Reference proteome</keyword>
<name>A0A0G3GM26_9CORY</name>
<evidence type="ECO:0000259" key="2">
    <source>
        <dbReference type="Pfam" id="PF19803"/>
    </source>
</evidence>
<keyword evidence="1" id="KW-0812">Transmembrane</keyword>
<dbReference type="EMBL" id="CP011541">
    <property type="protein sequence ID" value="AKK02261.1"/>
    <property type="molecule type" value="Genomic_DNA"/>
</dbReference>
<dbReference type="Pfam" id="PF19803">
    <property type="entry name" value="DUF6286"/>
    <property type="match status" value="1"/>
</dbReference>
<dbReference type="InterPro" id="IPR046253">
    <property type="entry name" value="DUF6286"/>
</dbReference>
<dbReference type="RefSeq" id="WP_047239512.1">
    <property type="nucleotide sequence ID" value="NZ_CP011541.1"/>
</dbReference>
<sequence>MTSQKLKQPKAQPAARAVALLLAVALLGVVVVVGRELWTMRTGSQLQSWLEPIFETIGTARYQPWMFPAGLFAIALGLCLIVVAFLPRRATHRQLRSSARIWVRPVDIARLCTAHAQRVPGVLRASTFATPRAINISVTGDPNDPNLPGRVEESVYPILQQLIDDPKINIRVHSRNEEAR</sequence>
<protein>
    <recommendedName>
        <fullName evidence="2">DUF6286 domain-containing protein</fullName>
    </recommendedName>
</protein>
<evidence type="ECO:0000256" key="1">
    <source>
        <dbReference type="SAM" id="Phobius"/>
    </source>
</evidence>
<organism evidence="3 4">
    <name type="scientific">Corynebacterium epidermidicanis</name>
    <dbReference type="NCBI Taxonomy" id="1050174"/>
    <lineage>
        <taxon>Bacteria</taxon>
        <taxon>Bacillati</taxon>
        <taxon>Actinomycetota</taxon>
        <taxon>Actinomycetes</taxon>
        <taxon>Mycobacteriales</taxon>
        <taxon>Corynebacteriaceae</taxon>
        <taxon>Corynebacterium</taxon>
    </lineage>
</organism>
<dbReference type="STRING" id="1050174.CEPID_01900"/>
<dbReference type="PATRIC" id="fig|1050174.4.peg.383"/>
<evidence type="ECO:0000313" key="4">
    <source>
        <dbReference type="Proteomes" id="UP000035368"/>
    </source>
</evidence>
<accession>A0A0G3GM26</accession>
<dbReference type="KEGG" id="cei:CEPID_01900"/>
<evidence type="ECO:0000313" key="3">
    <source>
        <dbReference type="EMBL" id="AKK02261.1"/>
    </source>
</evidence>
<keyword evidence="1" id="KW-0472">Membrane</keyword>
<gene>
    <name evidence="3" type="ORF">CEPID_01900</name>
</gene>
<dbReference type="AlphaFoldDB" id="A0A0G3GM26"/>
<dbReference type="Proteomes" id="UP000035368">
    <property type="component" value="Chromosome"/>
</dbReference>
<feature type="transmembrane region" description="Helical" evidence="1">
    <location>
        <begin position="65"/>
        <end position="86"/>
    </location>
</feature>
<proteinExistence type="predicted"/>
<feature type="domain" description="DUF6286" evidence="2">
    <location>
        <begin position="75"/>
        <end position="173"/>
    </location>
</feature>
<dbReference type="OrthoDB" id="5197468at2"/>
<keyword evidence="1" id="KW-1133">Transmembrane helix</keyword>